<feature type="compositionally biased region" description="Low complexity" evidence="5">
    <location>
        <begin position="21"/>
        <end position="31"/>
    </location>
</feature>
<dbReference type="PANTHER" id="PTHR38563:SF1">
    <property type="entry name" value="FL(2)D-ASSOCIATED COMPLEX COMPONENT"/>
    <property type="match status" value="1"/>
</dbReference>
<evidence type="ECO:0000256" key="2">
    <source>
        <dbReference type="ARBA" id="ARBA00022771"/>
    </source>
</evidence>
<gene>
    <name evidence="7" type="ORF">OS493_025326</name>
</gene>
<proteinExistence type="predicted"/>
<evidence type="ECO:0000259" key="6">
    <source>
        <dbReference type="PROSITE" id="PS50103"/>
    </source>
</evidence>
<feature type="compositionally biased region" description="Basic and acidic residues" evidence="5">
    <location>
        <begin position="95"/>
        <end position="106"/>
    </location>
</feature>
<evidence type="ECO:0000313" key="8">
    <source>
        <dbReference type="Proteomes" id="UP001163046"/>
    </source>
</evidence>
<evidence type="ECO:0000256" key="3">
    <source>
        <dbReference type="ARBA" id="ARBA00022833"/>
    </source>
</evidence>
<evidence type="ECO:0000256" key="4">
    <source>
        <dbReference type="PROSITE-ProRule" id="PRU00723"/>
    </source>
</evidence>
<dbReference type="InterPro" id="IPR040427">
    <property type="entry name" value="Flacc"/>
</dbReference>
<evidence type="ECO:0000256" key="5">
    <source>
        <dbReference type="SAM" id="MobiDB-lite"/>
    </source>
</evidence>
<keyword evidence="1 4" id="KW-0479">Metal-binding</keyword>
<feature type="compositionally biased region" description="Basic and acidic residues" evidence="5">
    <location>
        <begin position="46"/>
        <end position="62"/>
    </location>
</feature>
<dbReference type="OrthoDB" id="6022762at2759"/>
<dbReference type="InterPro" id="IPR000571">
    <property type="entry name" value="Znf_CCCH"/>
</dbReference>
<dbReference type="PROSITE" id="PS50103">
    <property type="entry name" value="ZF_C3H1"/>
    <property type="match status" value="1"/>
</dbReference>
<dbReference type="GO" id="GO:0016556">
    <property type="term" value="P:mRNA modification"/>
    <property type="evidence" value="ECO:0007669"/>
    <property type="project" value="InterPro"/>
</dbReference>
<feature type="zinc finger region" description="C3H1-type" evidence="4">
    <location>
        <begin position="53"/>
        <end position="81"/>
    </location>
</feature>
<reference evidence="7" key="1">
    <citation type="submission" date="2023-01" db="EMBL/GenBank/DDBJ databases">
        <title>Genome assembly of the deep-sea coral Lophelia pertusa.</title>
        <authorList>
            <person name="Herrera S."/>
            <person name="Cordes E."/>
        </authorList>
    </citation>
    <scope>NUCLEOTIDE SEQUENCE</scope>
    <source>
        <strain evidence="7">USNM1676648</strain>
        <tissue evidence="7">Polyp</tissue>
    </source>
</reference>
<dbReference type="GO" id="GO:0008270">
    <property type="term" value="F:zinc ion binding"/>
    <property type="evidence" value="ECO:0007669"/>
    <property type="project" value="UniProtKB-KW"/>
</dbReference>
<dbReference type="Pfam" id="PF00642">
    <property type="entry name" value="zf-CCCH"/>
    <property type="match status" value="1"/>
</dbReference>
<sequence length="169" mass="19300">MSGTRLTRKVTVEGSKKLPEGSGQSSGSSSGTRRSVFDRLGPGTSERSRPREPYPPEKCRNWLRDGRCQFGRNCKFLHGPFTEPKQRSKSVRSIVRSDVDRYDHDGTMGGRTRSLDSLEPDDDEEREMPIKRKKHRSFEESSDTGKVKSDKVKRRPHIDKDSSEDEEDD</sequence>
<keyword evidence="3 4" id="KW-0862">Zinc</keyword>
<organism evidence="7 8">
    <name type="scientific">Desmophyllum pertusum</name>
    <dbReference type="NCBI Taxonomy" id="174260"/>
    <lineage>
        <taxon>Eukaryota</taxon>
        <taxon>Metazoa</taxon>
        <taxon>Cnidaria</taxon>
        <taxon>Anthozoa</taxon>
        <taxon>Hexacorallia</taxon>
        <taxon>Scleractinia</taxon>
        <taxon>Caryophylliina</taxon>
        <taxon>Caryophylliidae</taxon>
        <taxon>Desmophyllum</taxon>
    </lineage>
</organism>
<evidence type="ECO:0000313" key="7">
    <source>
        <dbReference type="EMBL" id="KAJ7378010.1"/>
    </source>
</evidence>
<dbReference type="Gene3D" id="4.10.1000.10">
    <property type="entry name" value="Zinc finger, CCCH-type"/>
    <property type="match status" value="1"/>
</dbReference>
<feature type="domain" description="C3H1-type" evidence="6">
    <location>
        <begin position="53"/>
        <end position="81"/>
    </location>
</feature>
<comment type="caution">
    <text evidence="7">The sequence shown here is derived from an EMBL/GenBank/DDBJ whole genome shotgun (WGS) entry which is preliminary data.</text>
</comment>
<dbReference type="SMART" id="SM00356">
    <property type="entry name" value="ZnF_C3H1"/>
    <property type="match status" value="1"/>
</dbReference>
<feature type="region of interest" description="Disordered" evidence="5">
    <location>
        <begin position="76"/>
        <end position="169"/>
    </location>
</feature>
<keyword evidence="2 4" id="KW-0863">Zinc-finger</keyword>
<name>A0A9W9ZAY2_9CNID</name>
<dbReference type="InterPro" id="IPR036855">
    <property type="entry name" value="Znf_CCCH_sf"/>
</dbReference>
<feature type="region of interest" description="Disordered" evidence="5">
    <location>
        <begin position="1"/>
        <end position="62"/>
    </location>
</feature>
<dbReference type="Proteomes" id="UP001163046">
    <property type="component" value="Unassembled WGS sequence"/>
</dbReference>
<dbReference type="PANTHER" id="PTHR38563">
    <property type="entry name" value="FL(2)D-ASSOCIATED COMPLEX COMPONENT"/>
    <property type="match status" value="1"/>
</dbReference>
<dbReference type="AlphaFoldDB" id="A0A9W9ZAY2"/>
<feature type="compositionally biased region" description="Basic and acidic residues" evidence="5">
    <location>
        <begin position="137"/>
        <end position="150"/>
    </location>
</feature>
<keyword evidence="8" id="KW-1185">Reference proteome</keyword>
<dbReference type="GO" id="GO:0036396">
    <property type="term" value="C:RNA N6-methyladenosine methyltransferase complex"/>
    <property type="evidence" value="ECO:0007669"/>
    <property type="project" value="InterPro"/>
</dbReference>
<protein>
    <recommendedName>
        <fullName evidence="6">C3H1-type domain-containing protein</fullName>
    </recommendedName>
</protein>
<feature type="compositionally biased region" description="Basic and acidic residues" evidence="5">
    <location>
        <begin position="10"/>
        <end position="19"/>
    </location>
</feature>
<dbReference type="SUPFAM" id="SSF90229">
    <property type="entry name" value="CCCH zinc finger"/>
    <property type="match status" value="1"/>
</dbReference>
<dbReference type="EMBL" id="MU826370">
    <property type="protein sequence ID" value="KAJ7378010.1"/>
    <property type="molecule type" value="Genomic_DNA"/>
</dbReference>
<accession>A0A9W9ZAY2</accession>
<evidence type="ECO:0000256" key="1">
    <source>
        <dbReference type="ARBA" id="ARBA00022723"/>
    </source>
</evidence>